<evidence type="ECO:0000259" key="7">
    <source>
        <dbReference type="PROSITE" id="PS51352"/>
    </source>
</evidence>
<accession>A0ABP8M6X9</accession>
<evidence type="ECO:0000256" key="1">
    <source>
        <dbReference type="ARBA" id="ARBA00008987"/>
    </source>
</evidence>
<dbReference type="RefSeq" id="WP_339944963.1">
    <property type="nucleotide sequence ID" value="NZ_BAABGA010000006.1"/>
</dbReference>
<keyword evidence="4" id="KW-1015">Disulfide bond</keyword>
<proteinExistence type="inferred from homology"/>
<dbReference type="PANTHER" id="PTHR45663">
    <property type="entry name" value="GEO12009P1"/>
    <property type="match status" value="1"/>
</dbReference>
<evidence type="ECO:0000313" key="9">
    <source>
        <dbReference type="Proteomes" id="UP001500840"/>
    </source>
</evidence>
<evidence type="ECO:0000256" key="3">
    <source>
        <dbReference type="ARBA" id="ARBA00022982"/>
    </source>
</evidence>
<dbReference type="InterPro" id="IPR036249">
    <property type="entry name" value="Thioredoxin-like_sf"/>
</dbReference>
<comment type="similarity">
    <text evidence="1 6">Belongs to the thioredoxin family.</text>
</comment>
<dbReference type="Proteomes" id="UP001500840">
    <property type="component" value="Unassembled WGS sequence"/>
</dbReference>
<evidence type="ECO:0000256" key="2">
    <source>
        <dbReference type="ARBA" id="ARBA00022448"/>
    </source>
</evidence>
<evidence type="ECO:0000256" key="6">
    <source>
        <dbReference type="PIRNR" id="PIRNR000077"/>
    </source>
</evidence>
<dbReference type="Gene3D" id="3.40.30.10">
    <property type="entry name" value="Glutaredoxin"/>
    <property type="match status" value="1"/>
</dbReference>
<keyword evidence="5" id="KW-0676">Redox-active center</keyword>
<dbReference type="SUPFAM" id="SSF52833">
    <property type="entry name" value="Thioredoxin-like"/>
    <property type="match status" value="1"/>
</dbReference>
<gene>
    <name evidence="8" type="primary">trxA_1</name>
    <name evidence="8" type="ORF">GCM10023156_01990</name>
</gene>
<name>A0ABP8M6X9_9BACT</name>
<dbReference type="PANTHER" id="PTHR45663:SF11">
    <property type="entry name" value="GEO12009P1"/>
    <property type="match status" value="1"/>
</dbReference>
<comment type="caution">
    <text evidence="8">The sequence shown here is derived from an EMBL/GenBank/DDBJ whole genome shotgun (WGS) entry which is preliminary data.</text>
</comment>
<organism evidence="8 9">
    <name type="scientific">Novipirellula rosea</name>
    <dbReference type="NCBI Taxonomy" id="1031540"/>
    <lineage>
        <taxon>Bacteria</taxon>
        <taxon>Pseudomonadati</taxon>
        <taxon>Planctomycetota</taxon>
        <taxon>Planctomycetia</taxon>
        <taxon>Pirellulales</taxon>
        <taxon>Pirellulaceae</taxon>
        <taxon>Novipirellula</taxon>
    </lineage>
</organism>
<protein>
    <recommendedName>
        <fullName evidence="6">Thioredoxin</fullName>
    </recommendedName>
</protein>
<dbReference type="PROSITE" id="PS51352">
    <property type="entry name" value="THIOREDOXIN_2"/>
    <property type="match status" value="1"/>
</dbReference>
<keyword evidence="9" id="KW-1185">Reference proteome</keyword>
<dbReference type="CDD" id="cd02947">
    <property type="entry name" value="TRX_family"/>
    <property type="match status" value="1"/>
</dbReference>
<dbReference type="EMBL" id="BAABGA010000006">
    <property type="protein sequence ID" value="GAA4444092.1"/>
    <property type="molecule type" value="Genomic_DNA"/>
</dbReference>
<evidence type="ECO:0000313" key="8">
    <source>
        <dbReference type="EMBL" id="GAA4444092.1"/>
    </source>
</evidence>
<dbReference type="PIRSF" id="PIRSF000077">
    <property type="entry name" value="Thioredoxin"/>
    <property type="match status" value="1"/>
</dbReference>
<reference evidence="9" key="1">
    <citation type="journal article" date="2019" name="Int. J. Syst. Evol. Microbiol.">
        <title>The Global Catalogue of Microorganisms (GCM) 10K type strain sequencing project: providing services to taxonomists for standard genome sequencing and annotation.</title>
        <authorList>
            <consortium name="The Broad Institute Genomics Platform"/>
            <consortium name="The Broad Institute Genome Sequencing Center for Infectious Disease"/>
            <person name="Wu L."/>
            <person name="Ma J."/>
        </authorList>
    </citation>
    <scope>NUCLEOTIDE SEQUENCE [LARGE SCALE GENOMIC DNA]</scope>
    <source>
        <strain evidence="9">JCM 17759</strain>
    </source>
</reference>
<dbReference type="InterPro" id="IPR005746">
    <property type="entry name" value="Thioredoxin"/>
</dbReference>
<keyword evidence="3" id="KW-0249">Electron transport</keyword>
<evidence type="ECO:0000256" key="4">
    <source>
        <dbReference type="ARBA" id="ARBA00023157"/>
    </source>
</evidence>
<feature type="domain" description="Thioredoxin" evidence="7">
    <location>
        <begin position="1"/>
        <end position="104"/>
    </location>
</feature>
<evidence type="ECO:0000256" key="5">
    <source>
        <dbReference type="ARBA" id="ARBA00023284"/>
    </source>
</evidence>
<keyword evidence="2" id="KW-0813">Transport</keyword>
<dbReference type="InterPro" id="IPR013766">
    <property type="entry name" value="Thioredoxin_domain"/>
</dbReference>
<dbReference type="Pfam" id="PF00085">
    <property type="entry name" value="Thioredoxin"/>
    <property type="match status" value="1"/>
</dbReference>
<sequence>MVKKVTESTFDREVLDANVPVLVDFYSDRCAPCRKMAPQLNKLHSEAKGRYKVVKVDTEANSDLANEHRVTSLPTLIVFTRGRATKRLVGLQDKLTLMMALGLV</sequence>